<dbReference type="SUPFAM" id="SSF53187">
    <property type="entry name" value="Zn-dependent exopeptidases"/>
    <property type="match status" value="1"/>
</dbReference>
<keyword evidence="2" id="KW-0479">Metal-binding</keyword>
<keyword evidence="4" id="KW-1185">Reference proteome</keyword>
<dbReference type="Pfam" id="PF01546">
    <property type="entry name" value="Peptidase_M20"/>
    <property type="match status" value="1"/>
</dbReference>
<comment type="caution">
    <text evidence="3">The sequence shown here is derived from an EMBL/GenBank/DDBJ whole genome shotgun (WGS) entry which is preliminary data.</text>
</comment>
<dbReference type="PIRSF" id="PIRSF005962">
    <property type="entry name" value="Pept_M20D_amidohydro"/>
    <property type="match status" value="1"/>
</dbReference>
<comment type="cofactor">
    <cofactor evidence="2">
        <name>Mn(2+)</name>
        <dbReference type="ChEBI" id="CHEBI:29035"/>
    </cofactor>
    <text evidence="2">The Mn(2+) ion enhances activity.</text>
</comment>
<feature type="binding site" evidence="2">
    <location>
        <position position="191"/>
    </location>
    <ligand>
        <name>Mn(2+)</name>
        <dbReference type="ChEBI" id="CHEBI:29035"/>
        <label>2</label>
    </ligand>
</feature>
<accession>A0A7X4KM35</accession>
<sequence>MKLLIIFSSIFGLLIGGCQHNPSQRTAPDAIQVQTDGLFEKLVAVRRDIHQHPEVAGHESRTAATISAHLIAIGLEVQAGQYGHSVIGILRGGHPGKTVAWRAELDALPGDFRDPALFRSQNPGVHHACGHDVHIAIALGIAEVLAKQRDSLHGTVVFVFQPEEETFKGAKALMDRGIFSSITPDEIYGLHVAPLPVGQIVVRADEMYAYARRVSIRLKNELSKVDIVQLTKNLNSELSRSRTGAKPWQLQDISDPAIGLTSPSNAFQDYLIMDATFDARTENGDLVLDFNLYETTASQLGGIISRVERVIDASGHKRQLVSVSYVQENPTVLNNAALTRFAIRTLQRSRSVGAVRPTFGQVPFFNDDFAYFQQKIPGVYFFLGGSNAGKGLIAMNHAPDFQVDEESIRVGVSSFSSLLVARLGTPGQAEQEPPADGAISIALFDAHTYHRKSHRE</sequence>
<dbReference type="AlphaFoldDB" id="A0A7X4KM35"/>
<dbReference type="Proteomes" id="UP000450676">
    <property type="component" value="Unassembled WGS sequence"/>
</dbReference>
<gene>
    <name evidence="3" type="ORF">GTP77_05210</name>
</gene>
<reference evidence="3 4" key="1">
    <citation type="submission" date="2019-12" db="EMBL/GenBank/DDBJ databases">
        <title>Novel species isolated from a subtropical stream in China.</title>
        <authorList>
            <person name="Lu H."/>
        </authorList>
    </citation>
    <scope>NUCLEOTIDE SEQUENCE [LARGE SCALE GENOMIC DNA]</scope>
    <source>
        <strain evidence="3 4">FT127W</strain>
    </source>
</reference>
<dbReference type="EMBL" id="WWCU01000004">
    <property type="protein sequence ID" value="MYN06731.1"/>
    <property type="molecule type" value="Genomic_DNA"/>
</dbReference>
<dbReference type="Gene3D" id="3.40.630.10">
    <property type="entry name" value="Zn peptidases"/>
    <property type="match status" value="2"/>
</dbReference>
<organism evidence="3 4">
    <name type="scientific">Pseudoduganella aquatica</name>
    <dbReference type="NCBI Taxonomy" id="2660641"/>
    <lineage>
        <taxon>Bacteria</taxon>
        <taxon>Pseudomonadati</taxon>
        <taxon>Pseudomonadota</taxon>
        <taxon>Betaproteobacteria</taxon>
        <taxon>Burkholderiales</taxon>
        <taxon>Oxalobacteraceae</taxon>
        <taxon>Telluria group</taxon>
        <taxon>Pseudoduganella</taxon>
    </lineage>
</organism>
<dbReference type="PROSITE" id="PS51257">
    <property type="entry name" value="PROKAR_LIPOPROTEIN"/>
    <property type="match status" value="1"/>
</dbReference>
<evidence type="ECO:0000256" key="1">
    <source>
        <dbReference type="ARBA" id="ARBA00022801"/>
    </source>
</evidence>
<evidence type="ECO:0000313" key="3">
    <source>
        <dbReference type="EMBL" id="MYN06731.1"/>
    </source>
</evidence>
<dbReference type="GO" id="GO:0046872">
    <property type="term" value="F:metal ion binding"/>
    <property type="evidence" value="ECO:0007669"/>
    <property type="project" value="UniProtKB-KW"/>
</dbReference>
<proteinExistence type="predicted"/>
<name>A0A7X4KM35_9BURK</name>
<feature type="binding site" evidence="2">
    <location>
        <position position="131"/>
    </location>
    <ligand>
        <name>Mn(2+)</name>
        <dbReference type="ChEBI" id="CHEBI:29035"/>
        <label>2</label>
    </ligand>
</feature>
<dbReference type="GO" id="GO:0016787">
    <property type="term" value="F:hydrolase activity"/>
    <property type="evidence" value="ECO:0007669"/>
    <property type="project" value="UniProtKB-KW"/>
</dbReference>
<feature type="binding site" evidence="2">
    <location>
        <position position="397"/>
    </location>
    <ligand>
        <name>Mn(2+)</name>
        <dbReference type="ChEBI" id="CHEBI:29035"/>
        <label>1</label>
    </ligand>
</feature>
<evidence type="ECO:0000313" key="4">
    <source>
        <dbReference type="Proteomes" id="UP000450676"/>
    </source>
</evidence>
<keyword evidence="1 3" id="KW-0378">Hydrolase</keyword>
<protein>
    <submittedName>
        <fullName evidence="3">Amidohydrolase</fullName>
    </submittedName>
</protein>
<evidence type="ECO:0000256" key="2">
    <source>
        <dbReference type="PIRSR" id="PIRSR005962-1"/>
    </source>
</evidence>
<dbReference type="InterPro" id="IPR017439">
    <property type="entry name" value="Amidohydrolase"/>
</dbReference>
<dbReference type="PANTHER" id="PTHR11014">
    <property type="entry name" value="PEPTIDASE M20 FAMILY MEMBER"/>
    <property type="match status" value="1"/>
</dbReference>
<dbReference type="NCBIfam" id="TIGR01891">
    <property type="entry name" value="amidohydrolases"/>
    <property type="match status" value="1"/>
</dbReference>
<keyword evidence="2" id="KW-0464">Manganese</keyword>
<feature type="binding site" evidence="2">
    <location>
        <position position="165"/>
    </location>
    <ligand>
        <name>Mn(2+)</name>
        <dbReference type="ChEBI" id="CHEBI:29035"/>
        <label>2</label>
    </ligand>
</feature>
<dbReference type="InterPro" id="IPR002933">
    <property type="entry name" value="Peptidase_M20"/>
</dbReference>
<dbReference type="RefSeq" id="WP_161071127.1">
    <property type="nucleotide sequence ID" value="NZ_WWCU01000004.1"/>
</dbReference>
<dbReference type="PANTHER" id="PTHR11014:SF63">
    <property type="entry name" value="METALLOPEPTIDASE, PUTATIVE (AFU_ORTHOLOGUE AFUA_6G09600)-RELATED"/>
    <property type="match status" value="1"/>
</dbReference>
<feature type="binding site" evidence="2">
    <location>
        <position position="129"/>
    </location>
    <ligand>
        <name>Mn(2+)</name>
        <dbReference type="ChEBI" id="CHEBI:29035"/>
        <label>2</label>
    </ligand>
</feature>